<organism evidence="10 11">
    <name type="scientific">Lentinula edodes</name>
    <name type="common">Shiitake mushroom</name>
    <name type="synonym">Lentinus edodes</name>
    <dbReference type="NCBI Taxonomy" id="5353"/>
    <lineage>
        <taxon>Eukaryota</taxon>
        <taxon>Fungi</taxon>
        <taxon>Dikarya</taxon>
        <taxon>Basidiomycota</taxon>
        <taxon>Agaricomycotina</taxon>
        <taxon>Agaricomycetes</taxon>
        <taxon>Agaricomycetidae</taxon>
        <taxon>Agaricales</taxon>
        <taxon>Marasmiineae</taxon>
        <taxon>Omphalotaceae</taxon>
        <taxon>Lentinula</taxon>
    </lineage>
</organism>
<feature type="binding site" evidence="7">
    <location>
        <position position="283"/>
    </location>
    <ligand>
        <name>Zn(2+)</name>
        <dbReference type="ChEBI" id="CHEBI:29105"/>
        <label>2</label>
    </ligand>
</feature>
<keyword evidence="2" id="KW-0645">Protease</keyword>
<dbReference type="GO" id="GO:0046872">
    <property type="term" value="F:metal ion binding"/>
    <property type="evidence" value="ECO:0007669"/>
    <property type="project" value="UniProtKB-KW"/>
</dbReference>
<dbReference type="EMBL" id="BDGU01000068">
    <property type="protein sequence ID" value="GAW01633.1"/>
    <property type="molecule type" value="Genomic_DNA"/>
</dbReference>
<dbReference type="GO" id="GO:0051603">
    <property type="term" value="P:proteolysis involved in protein catabolic process"/>
    <property type="evidence" value="ECO:0007669"/>
    <property type="project" value="TreeGrafter"/>
</dbReference>
<protein>
    <submittedName>
        <fullName evidence="10">Carboxypeptidase s</fullName>
    </submittedName>
</protein>
<reference evidence="10 11" key="1">
    <citation type="submission" date="2016-08" db="EMBL/GenBank/DDBJ databases">
        <authorList>
            <consortium name="Lentinula edodes genome sequencing consortium"/>
            <person name="Sakamoto Y."/>
            <person name="Nakade K."/>
            <person name="Sato S."/>
            <person name="Yoshida Y."/>
            <person name="Miyazaki K."/>
            <person name="Natsume S."/>
            <person name="Konno N."/>
        </authorList>
    </citation>
    <scope>NUCLEOTIDE SEQUENCE [LARGE SCALE GENOMIC DNA]</scope>
    <source>
        <strain evidence="10 11">NBRC 111202</strain>
    </source>
</reference>
<comment type="caution">
    <text evidence="10">The sequence shown here is derived from an EMBL/GenBank/DDBJ whole genome shotgun (WGS) entry which is preliminary data.</text>
</comment>
<dbReference type="InterPro" id="IPR047177">
    <property type="entry name" value="Pept_M20A"/>
</dbReference>
<dbReference type="Gene3D" id="3.30.70.360">
    <property type="match status" value="1"/>
</dbReference>
<evidence type="ECO:0000256" key="1">
    <source>
        <dbReference type="ARBA" id="ARBA00006247"/>
    </source>
</evidence>
<evidence type="ECO:0000313" key="11">
    <source>
        <dbReference type="Proteomes" id="UP000188533"/>
    </source>
</evidence>
<comment type="similarity">
    <text evidence="1">Belongs to the peptidase M20A family.</text>
</comment>
<dbReference type="STRING" id="5353.A0A1Q3E320"/>
<keyword evidence="5 7" id="KW-0862">Zinc</keyword>
<keyword evidence="10" id="KW-0121">Carboxypeptidase</keyword>
<evidence type="ECO:0000256" key="2">
    <source>
        <dbReference type="ARBA" id="ARBA00022670"/>
    </source>
</evidence>
<feature type="binding site" evidence="7">
    <location>
        <position position="220"/>
    </location>
    <ligand>
        <name>Zn(2+)</name>
        <dbReference type="ChEBI" id="CHEBI:29105"/>
        <label>1</label>
    </ligand>
</feature>
<name>A0A1Q3E320_LENED</name>
<keyword evidence="11" id="KW-1185">Reference proteome</keyword>
<sequence length="595" mass="64994">MARISANRTFPEKGSLLPTNLSVSAWPSRRRSMAARLLKPIAVACAGSLSTITLLFITVKVDSDNTLKSQDLISSLCPQAEVLVPHINHELWSAVGEGMSTNDFKIIAIDWLSGAVQIETETYDDLGPVGEDPRWENRLLFHEYLENTFPLVHSALKLERINTYGLLYTWQGSNVSLKPSLLMAHFDVVPVNSDTLSEWAYPPYSGHFDGKLIWGRGSNDDKSGLISTIGAIEVLLRHGFQPTRTFVIAFGFDEEGGGLHGAKELADAMLNRYGQNSFAFIIDEGGGFSEQFGTVIATPGIAEKGSMNANIYLAAPGGHSSTPPEHTSIGILSALLVQLENHPFEVHIERGTSSYELLQCFAEHGATIPSTLRDAIKDSANSDDALQQVENILFKDPWFKSLIGTTQAVDVIRGGVKSNALPEQAWAIVNHRIATTSSVNATTKHDIDLFLPLAIEFGLEFSVFGEILYVPDAEMKGNLKFTTSVGLEPAPITPINSAQYQLLSGTIKATYNAHRALQGNNIVVGPGMPTGNTDTKYYWSLSEHIFRYKHHNGGSSNNPLSGAHTVNESFSVDSLLETIRFFVTLILNADESNEF</sequence>
<dbReference type="AlphaFoldDB" id="A0A1Q3E320"/>
<dbReference type="Pfam" id="PF07687">
    <property type="entry name" value="M20_dimer"/>
    <property type="match status" value="1"/>
</dbReference>
<dbReference type="PANTHER" id="PTHR45962:SF1">
    <property type="entry name" value="N-FATTY-ACYL-AMINO ACID SYNTHASE_HYDROLASE PM20D1"/>
    <property type="match status" value="1"/>
</dbReference>
<keyword evidence="4" id="KW-0378">Hydrolase</keyword>
<feature type="binding site" evidence="7">
    <location>
        <position position="564"/>
    </location>
    <ligand>
        <name>Zn(2+)</name>
        <dbReference type="ChEBI" id="CHEBI:29105"/>
        <label>1</label>
    </ligand>
</feature>
<evidence type="ECO:0000256" key="5">
    <source>
        <dbReference type="ARBA" id="ARBA00022833"/>
    </source>
</evidence>
<proteinExistence type="inferred from homology"/>
<dbReference type="Pfam" id="PF01546">
    <property type="entry name" value="Peptidase_M20"/>
    <property type="match status" value="1"/>
</dbReference>
<evidence type="ECO:0000256" key="6">
    <source>
        <dbReference type="PIRSR" id="PIRSR037217-1"/>
    </source>
</evidence>
<keyword evidence="8" id="KW-0472">Membrane</keyword>
<feature type="transmembrane region" description="Helical" evidence="8">
    <location>
        <begin position="37"/>
        <end position="59"/>
    </location>
</feature>
<feature type="active site" description="Proton acceptor" evidence="6">
    <location>
        <position position="254"/>
    </location>
</feature>
<dbReference type="CDD" id="cd05674">
    <property type="entry name" value="M20_yscS"/>
    <property type="match status" value="1"/>
</dbReference>
<gene>
    <name evidence="10" type="ORF">LENED_003239</name>
</gene>
<dbReference type="GO" id="GO:0004181">
    <property type="term" value="F:metallocarboxypeptidase activity"/>
    <property type="evidence" value="ECO:0007669"/>
    <property type="project" value="InterPro"/>
</dbReference>
<evidence type="ECO:0000256" key="7">
    <source>
        <dbReference type="PIRSR" id="PIRSR037217-2"/>
    </source>
</evidence>
<keyword evidence="3 7" id="KW-0479">Metal-binding</keyword>
<keyword evidence="8" id="KW-1133">Transmembrane helix</keyword>
<keyword evidence="8" id="KW-0812">Transmembrane</keyword>
<evidence type="ECO:0000256" key="8">
    <source>
        <dbReference type="SAM" id="Phobius"/>
    </source>
</evidence>
<feature type="domain" description="Peptidase M20 dimerisation" evidence="9">
    <location>
        <begin position="301"/>
        <end position="439"/>
    </location>
</feature>
<evidence type="ECO:0000259" key="9">
    <source>
        <dbReference type="Pfam" id="PF07687"/>
    </source>
</evidence>
<dbReference type="Proteomes" id="UP000188533">
    <property type="component" value="Unassembled WGS sequence"/>
</dbReference>
<feature type="binding site" evidence="7">
    <location>
        <position position="185"/>
    </location>
    <ligand>
        <name>Zn(2+)</name>
        <dbReference type="ChEBI" id="CHEBI:29105"/>
        <label>2</label>
    </ligand>
</feature>
<dbReference type="InterPro" id="IPR002933">
    <property type="entry name" value="Peptidase_M20"/>
</dbReference>
<dbReference type="InterPro" id="IPR011650">
    <property type="entry name" value="Peptidase_M20_dimer"/>
</dbReference>
<evidence type="ECO:0000313" key="10">
    <source>
        <dbReference type="EMBL" id="GAW01633.1"/>
    </source>
</evidence>
<dbReference type="Gene3D" id="3.40.630.10">
    <property type="entry name" value="Zn peptidases"/>
    <property type="match status" value="1"/>
</dbReference>
<dbReference type="InterPro" id="IPR017141">
    <property type="entry name" value="Pept_M20_carboxypep"/>
</dbReference>
<accession>A0A1Q3E320</accession>
<dbReference type="PANTHER" id="PTHR45962">
    <property type="entry name" value="N-FATTY-ACYL-AMINO ACID SYNTHASE/HYDROLASE PM20D1"/>
    <property type="match status" value="1"/>
</dbReference>
<dbReference type="PIRSF" id="PIRSF037217">
    <property type="entry name" value="Carboxypeptidase_S"/>
    <property type="match status" value="1"/>
</dbReference>
<feature type="binding site" evidence="7">
    <location>
        <position position="255"/>
    </location>
    <ligand>
        <name>Zn(2+)</name>
        <dbReference type="ChEBI" id="CHEBI:29105"/>
        <label>1</label>
    </ligand>
</feature>
<feature type="binding site" evidence="7">
    <location>
        <position position="220"/>
    </location>
    <ligand>
        <name>Zn(2+)</name>
        <dbReference type="ChEBI" id="CHEBI:29105"/>
        <label>2</label>
    </ligand>
</feature>
<dbReference type="SUPFAM" id="SSF53187">
    <property type="entry name" value="Zn-dependent exopeptidases"/>
    <property type="match status" value="1"/>
</dbReference>
<reference evidence="10 11" key="2">
    <citation type="submission" date="2017-02" db="EMBL/GenBank/DDBJ databases">
        <title>A genome survey and senescence transcriptome analysis in Lentinula edodes.</title>
        <authorList>
            <person name="Sakamoto Y."/>
            <person name="Nakade K."/>
            <person name="Sato S."/>
            <person name="Yoshida Y."/>
            <person name="Miyazaki K."/>
            <person name="Natsume S."/>
            <person name="Konno N."/>
        </authorList>
    </citation>
    <scope>NUCLEOTIDE SEQUENCE [LARGE SCALE GENOMIC DNA]</scope>
    <source>
        <strain evidence="10 11">NBRC 111202</strain>
    </source>
</reference>
<feature type="active site" evidence="6">
    <location>
        <position position="187"/>
    </location>
</feature>
<dbReference type="SUPFAM" id="SSF55031">
    <property type="entry name" value="Bacterial exopeptidase dimerisation domain"/>
    <property type="match status" value="1"/>
</dbReference>
<dbReference type="InterPro" id="IPR036264">
    <property type="entry name" value="Bact_exopeptidase_dim_dom"/>
</dbReference>
<dbReference type="GO" id="GO:0000328">
    <property type="term" value="C:fungal-type vacuole lumen"/>
    <property type="evidence" value="ECO:0007669"/>
    <property type="project" value="TreeGrafter"/>
</dbReference>
<dbReference type="FunFam" id="3.40.630.10:FF:000027">
    <property type="entry name" value="N-fatty-acyl-amino acid synthase/hydrolase PM20D1"/>
    <property type="match status" value="1"/>
</dbReference>
<evidence type="ECO:0000256" key="4">
    <source>
        <dbReference type="ARBA" id="ARBA00022801"/>
    </source>
</evidence>
<evidence type="ECO:0000256" key="3">
    <source>
        <dbReference type="ARBA" id="ARBA00022723"/>
    </source>
</evidence>